<reference evidence="1 2" key="1">
    <citation type="submission" date="2024-06" db="EMBL/GenBank/DDBJ databases">
        <authorList>
            <person name="Li Z."/>
            <person name="Jiang Y."/>
        </authorList>
    </citation>
    <scope>NUCLEOTIDE SEQUENCE [LARGE SCALE GENOMIC DNA]</scope>
    <source>
        <strain evidence="1 2">HSW-8</strain>
    </source>
</reference>
<name>A0ABV2AB91_9GAMM</name>
<proteinExistence type="predicted"/>
<accession>A0ABV2AB91</accession>
<evidence type="ECO:0000313" key="2">
    <source>
        <dbReference type="Proteomes" id="UP001465331"/>
    </source>
</evidence>
<sequence length="112" mass="12624">MRDTPLVLPRRLAIQILHAAQTAAPHSIRGVVTCRGGGPERWRQQGEKLSNDERVWAELWSHPQAAAIPQACELTEGRLSLIVSLDTKGVLQMRAWLLRDGVVEERKLQIRD</sequence>
<dbReference type="RefSeq" id="WP_352889719.1">
    <property type="nucleotide sequence ID" value="NZ_JBEPIJ010000011.1"/>
</dbReference>
<gene>
    <name evidence="1" type="ORF">ABSH63_10845</name>
</gene>
<organism evidence="1 2">
    <name type="scientific">Sinimarinibacterium thermocellulolyticum</name>
    <dbReference type="NCBI Taxonomy" id="3170016"/>
    <lineage>
        <taxon>Bacteria</taxon>
        <taxon>Pseudomonadati</taxon>
        <taxon>Pseudomonadota</taxon>
        <taxon>Gammaproteobacteria</taxon>
        <taxon>Nevskiales</taxon>
        <taxon>Nevskiaceae</taxon>
        <taxon>Sinimarinibacterium</taxon>
    </lineage>
</organism>
<evidence type="ECO:0000313" key="1">
    <source>
        <dbReference type="EMBL" id="MES0874498.1"/>
    </source>
</evidence>
<protein>
    <submittedName>
        <fullName evidence="1">Uncharacterized protein</fullName>
    </submittedName>
</protein>
<comment type="caution">
    <text evidence="1">The sequence shown here is derived from an EMBL/GenBank/DDBJ whole genome shotgun (WGS) entry which is preliminary data.</text>
</comment>
<dbReference type="EMBL" id="JBEPIJ010000011">
    <property type="protein sequence ID" value="MES0874498.1"/>
    <property type="molecule type" value="Genomic_DNA"/>
</dbReference>
<dbReference type="Proteomes" id="UP001465331">
    <property type="component" value="Unassembled WGS sequence"/>
</dbReference>
<keyword evidence="2" id="KW-1185">Reference proteome</keyword>